<comment type="caution">
    <text evidence="8">The sequence shown here is derived from an EMBL/GenBank/DDBJ whole genome shotgun (WGS) entry which is preliminary data.</text>
</comment>
<evidence type="ECO:0000256" key="3">
    <source>
        <dbReference type="ARBA" id="ARBA00022737"/>
    </source>
</evidence>
<proteinExistence type="predicted"/>
<feature type="compositionally biased region" description="Low complexity" evidence="5">
    <location>
        <begin position="200"/>
        <end position="213"/>
    </location>
</feature>
<evidence type="ECO:0000313" key="8">
    <source>
        <dbReference type="EMBL" id="KAL0633432.1"/>
    </source>
</evidence>
<dbReference type="EMBL" id="JBBBZM010000126">
    <property type="protein sequence ID" value="KAL0633432.1"/>
    <property type="molecule type" value="Genomic_DNA"/>
</dbReference>
<organism evidence="8 9">
    <name type="scientific">Discina gigas</name>
    <dbReference type="NCBI Taxonomy" id="1032678"/>
    <lineage>
        <taxon>Eukaryota</taxon>
        <taxon>Fungi</taxon>
        <taxon>Dikarya</taxon>
        <taxon>Ascomycota</taxon>
        <taxon>Pezizomycotina</taxon>
        <taxon>Pezizomycetes</taxon>
        <taxon>Pezizales</taxon>
        <taxon>Discinaceae</taxon>
        <taxon>Discina</taxon>
    </lineage>
</organism>
<sequence>MSDPDEAKELRLVNNVELKIALVDGDDKLQRLLNLYLPPLLLKLASPHIAVRNKVISICQHVNTRIKPPTLLLPVAALLAQFKDPQIGGKHPLVRNFDLMYVQLGIERLSVSERLALLPPLLKDISGHNNATHQRALFNILLKLLPHFEPPPRGTNEDTALRATLGFEETPRDAAYIAFWLAKLMLLNLSVFVPPPQPQQQPGQQPQQPQPAQKLSCPGLSPDDFEFLTLGGKKETFTPFSVLAEIKKSALKFLASGAFTDRERFFPTLIAASDSNSAVSSPAEDIFRRSLPSVSLEDADVVAELYTLYFGSAATGVPAVKVVLQTRIVTFFAKSQTAVGENWKSEIVRIVEGGLETDYARLRQAAFSFVNWASRMGGEEVMAAVAGDVVDKVRYWILSTGSEDGGSSNGGDELRGYAYESLGLLAKRAPDIVIEPEWKLLNFLFSRLRDEPMGTVGVSVEGALSTLLPVIAKARMDRDVEEGLEELVVEQMVAQKGRSTRFSAVRYANRTLDFGNVVGRWANLLAVGRKGERGEVVEEAKKGLHPYYYRLLNPEEKLPAYSAQAADEMDIDPHPPAEKRDKFAFPSFADVTDYFFNGTQHHSTTWGPSDKLVAGMMPLEVFATALAFVRRVAFMEALDGEEVLVDEDWERKLDIAVERDDKIRSKLRVYFQRLAADHPRLLERFMSIAWEGMVYEGIGVEGVRDVWVELVGVVPGAVLEAFVDRVGELRKCVQTGMKLEGRVTTARAMGLVGSHEAVSQEILQALVEEMEASAGGWVKAGGQELNRVHGGILAVGYLLARLKLRGRLDILDKATIEKGVGVIVTALLKARDQMVLDAAIIAFSEICVFGVVGGEYFDNSEEILDRLVALGKKGKEKAILAMGYFAIVFPEDEGDKGEVVEKILGKLVSMHESRQIEVNFATGEALAAVAGGWQSKGVKGKIDLEGFEGTTEKVERDERRLKKVVGKVLGFMKETKPAMRKATCVWMLSLLEFLGDSAVVQSKLSEMQRGFRGFLVDRDDLVQETAARGLTMVYERGNKETKDELVKNLISSFTGEKRTLTGNVSADTELFEPGALPTGDGSISTYKDIMSLAAEVGDPSLVYKFMSLARHNSLWSSRAAFGRFGLGSILSSSDVLKHNPKLYPKLYRYRFDPNPNVAKSMEDIWKSLIGGEEREVLETWFETILEDLLEQALGREWRTRESCCNAIGELVQGRGVEKYGKYLERIWSVAFKVLDDVKESVRAAAMKLCRVLTAAMIKNVDVNAGSSPKDAETVLKSLMPFLMGGSGLEAGAKEVQIFALRTLLQLVKTGGKAVLPYVPGLVDKFVMLLSSLEPEVVNYLHLNADKYNTTGEDIDRMRLSNVRGSPMMDAIERCLDLLDSETMKTFIPQLQKTIRKALGLPSKVGCSRIIVTLVVRHGFTTKPFADDLLKTIQSSLQDRNETVMVSYASAAGYLCRIASDEKILGLVSHARKLYFDGEDEKPRALAGEIAYAICKHATDRFNALAVDVLPFLFVGKHDPEKSVNETFGKAWSENTGGTGAIKLYLVEIVDMTKTHLASQRWAIKQTAALSLADACKSIGIDLSAEQLHILWPVLVSAASGKSWDGKEAVLDALVSLAVDGKAHFGGDTGKLQELKKIVLREAKRNNPSYRSSALKSLGSFVKGFDELDLFAETYEIVTSSVSHDTEDAMDVDAPNGRSVKLIQQLTLMNGLSALSYAFQPKLHTTAVTKTEVLQMLDILEEHMAGANYEVKTCGAECLGRIIDRLSLPALNLDDKDWDKLLERIWPRVLENSRDRGHENVRLKAASAIVRFLKLQEHGNIWGAVREDLRQTLAEERSSVVLQVMESAVTRFLLQ</sequence>
<dbReference type="PANTHER" id="PTHR23346">
    <property type="entry name" value="TRANSLATIONAL ACTIVATOR GCN1-RELATED"/>
    <property type="match status" value="1"/>
</dbReference>
<comment type="subcellular location">
    <subcellularLocation>
        <location evidence="1">Cytoplasm</location>
    </subcellularLocation>
</comment>
<dbReference type="Pfam" id="PF23731">
    <property type="entry name" value="ARM_ECM29_C"/>
    <property type="match status" value="1"/>
</dbReference>
<dbReference type="Pfam" id="PF13001">
    <property type="entry name" value="ECM29_N"/>
    <property type="match status" value="1"/>
</dbReference>
<keyword evidence="9" id="KW-1185">Reference proteome</keyword>
<gene>
    <name evidence="8" type="primary">ECM29</name>
    <name evidence="8" type="ORF">Q9L58_007685</name>
</gene>
<evidence type="ECO:0000313" key="9">
    <source>
        <dbReference type="Proteomes" id="UP001447188"/>
    </source>
</evidence>
<keyword evidence="3" id="KW-0677">Repeat</keyword>
<feature type="domain" description="Proteasome component Ecm29 N-terminal" evidence="6">
    <location>
        <begin position="13"/>
        <end position="526"/>
    </location>
</feature>
<keyword evidence="2" id="KW-0963">Cytoplasm</keyword>
<dbReference type="SUPFAM" id="SSF48371">
    <property type="entry name" value="ARM repeat"/>
    <property type="match status" value="2"/>
</dbReference>
<protein>
    <submittedName>
        <fullName evidence="8">Proteasome component M29</fullName>
    </submittedName>
</protein>
<keyword evidence="4 8" id="KW-0647">Proteasome</keyword>
<dbReference type="InterPro" id="IPR024372">
    <property type="entry name" value="Ecm29_N"/>
</dbReference>
<evidence type="ECO:0000259" key="7">
    <source>
        <dbReference type="Pfam" id="PF24492"/>
    </source>
</evidence>
<accession>A0ABR3GCK5</accession>
<dbReference type="InterPro" id="IPR016024">
    <property type="entry name" value="ARM-type_fold"/>
</dbReference>
<dbReference type="GO" id="GO:0000502">
    <property type="term" value="C:proteasome complex"/>
    <property type="evidence" value="ECO:0007669"/>
    <property type="project" value="UniProtKB-KW"/>
</dbReference>
<dbReference type="Gene3D" id="1.25.10.10">
    <property type="entry name" value="Leucine-rich Repeat Variant"/>
    <property type="match status" value="2"/>
</dbReference>
<name>A0ABR3GCK5_9PEZI</name>
<reference evidence="8 9" key="1">
    <citation type="submission" date="2024-02" db="EMBL/GenBank/DDBJ databases">
        <title>Discinaceae phylogenomics.</title>
        <authorList>
            <person name="Dirks A.C."/>
            <person name="James T.Y."/>
        </authorList>
    </citation>
    <scope>NUCLEOTIDE SEQUENCE [LARGE SCALE GENOMIC DNA]</scope>
    <source>
        <strain evidence="8 9">ACD0624</strain>
    </source>
</reference>
<dbReference type="Proteomes" id="UP001447188">
    <property type="component" value="Unassembled WGS sequence"/>
</dbReference>
<evidence type="ECO:0000256" key="1">
    <source>
        <dbReference type="ARBA" id="ARBA00004496"/>
    </source>
</evidence>
<dbReference type="InterPro" id="IPR055443">
    <property type="entry name" value="HEAT_ECM29"/>
</dbReference>
<dbReference type="PANTHER" id="PTHR23346:SF19">
    <property type="entry name" value="PROTEASOME ADAPTER AND SCAFFOLD PROTEIN ECM29"/>
    <property type="match status" value="1"/>
</dbReference>
<feature type="domain" description="Proteasome adapter and scaffold protein ECM29 HEAT-repeat" evidence="7">
    <location>
        <begin position="1316"/>
        <end position="1475"/>
    </location>
</feature>
<dbReference type="Pfam" id="PF24492">
    <property type="entry name" value="HEAT_ECM29"/>
    <property type="match status" value="1"/>
</dbReference>
<feature type="region of interest" description="Disordered" evidence="5">
    <location>
        <begin position="195"/>
        <end position="216"/>
    </location>
</feature>
<evidence type="ECO:0000256" key="2">
    <source>
        <dbReference type="ARBA" id="ARBA00022490"/>
    </source>
</evidence>
<evidence type="ECO:0000259" key="6">
    <source>
        <dbReference type="Pfam" id="PF13001"/>
    </source>
</evidence>
<evidence type="ECO:0000256" key="4">
    <source>
        <dbReference type="ARBA" id="ARBA00022942"/>
    </source>
</evidence>
<evidence type="ECO:0000256" key="5">
    <source>
        <dbReference type="SAM" id="MobiDB-lite"/>
    </source>
</evidence>
<dbReference type="InterPro" id="IPR011989">
    <property type="entry name" value="ARM-like"/>
</dbReference>